<name>A0A448XK95_9PLAT</name>
<accession>A0A448XK95</accession>
<dbReference type="EMBL" id="CAAALY010258556">
    <property type="protein sequence ID" value="VEL38657.1"/>
    <property type="molecule type" value="Genomic_DNA"/>
</dbReference>
<proteinExistence type="predicted"/>
<gene>
    <name evidence="1" type="ORF">PXEA_LOCUS32097</name>
</gene>
<organism evidence="1 2">
    <name type="scientific">Protopolystoma xenopodis</name>
    <dbReference type="NCBI Taxonomy" id="117903"/>
    <lineage>
        <taxon>Eukaryota</taxon>
        <taxon>Metazoa</taxon>
        <taxon>Spiralia</taxon>
        <taxon>Lophotrochozoa</taxon>
        <taxon>Platyhelminthes</taxon>
        <taxon>Monogenea</taxon>
        <taxon>Polyopisthocotylea</taxon>
        <taxon>Polystomatidea</taxon>
        <taxon>Polystomatidae</taxon>
        <taxon>Protopolystoma</taxon>
    </lineage>
</organism>
<protein>
    <submittedName>
        <fullName evidence="1">Uncharacterized protein</fullName>
    </submittedName>
</protein>
<comment type="caution">
    <text evidence="1">The sequence shown here is derived from an EMBL/GenBank/DDBJ whole genome shotgun (WGS) entry which is preliminary data.</text>
</comment>
<keyword evidence="2" id="KW-1185">Reference proteome</keyword>
<evidence type="ECO:0000313" key="2">
    <source>
        <dbReference type="Proteomes" id="UP000784294"/>
    </source>
</evidence>
<sequence length="254" mass="27738">MICDRPAGDSTANLRRPLILYQRVTVRSGISRKSTCHHDGVYPSPDHLTTELVWPGSRNTRLRAFLDSLTRGSLFIAMSPRVCSRVQPSVTFIGGCFSLKLYVASRQLNTCSILPRFFTLKCVSSFSCPSMSLSRHFHFILTNPPIFRQIQLVVESAFIACDYHQLPSASTPPAESDSSAAAGGSAHFFFPLATRLALAEGIILQITGLDKALLGREVKSAVSEVHDLASRNSLPAAFATAGKIILCLSCSRRH</sequence>
<dbReference type="Proteomes" id="UP000784294">
    <property type="component" value="Unassembled WGS sequence"/>
</dbReference>
<reference evidence="1" key="1">
    <citation type="submission" date="2018-11" db="EMBL/GenBank/DDBJ databases">
        <authorList>
            <consortium name="Pathogen Informatics"/>
        </authorList>
    </citation>
    <scope>NUCLEOTIDE SEQUENCE</scope>
</reference>
<dbReference type="AlphaFoldDB" id="A0A448XK95"/>
<evidence type="ECO:0000313" key="1">
    <source>
        <dbReference type="EMBL" id="VEL38657.1"/>
    </source>
</evidence>